<organism evidence="1 2">
    <name type="scientific">Dysosmobacter segnis</name>
    <dbReference type="NCBI Taxonomy" id="2763042"/>
    <lineage>
        <taxon>Bacteria</taxon>
        <taxon>Bacillati</taxon>
        <taxon>Bacillota</taxon>
        <taxon>Clostridia</taxon>
        <taxon>Eubacteriales</taxon>
        <taxon>Oscillospiraceae</taxon>
        <taxon>Dysosmobacter</taxon>
    </lineage>
</organism>
<gene>
    <name evidence="1" type="ORF">H8Z83_12720</name>
</gene>
<evidence type="ECO:0000313" key="1">
    <source>
        <dbReference type="EMBL" id="MBC5771169.1"/>
    </source>
</evidence>
<evidence type="ECO:0000313" key="2">
    <source>
        <dbReference type="Proteomes" id="UP000620327"/>
    </source>
</evidence>
<protein>
    <recommendedName>
        <fullName evidence="3">GNAT family acetyltransferase</fullName>
    </recommendedName>
</protein>
<dbReference type="Proteomes" id="UP000620327">
    <property type="component" value="Unassembled WGS sequence"/>
</dbReference>
<keyword evidence="2" id="KW-1185">Reference proteome</keyword>
<accession>A0A923S7V4</accession>
<dbReference type="AlphaFoldDB" id="A0A923S7V4"/>
<evidence type="ECO:0008006" key="3">
    <source>
        <dbReference type="Google" id="ProtNLM"/>
    </source>
</evidence>
<reference evidence="1" key="1">
    <citation type="submission" date="2020-08" db="EMBL/GenBank/DDBJ databases">
        <title>Genome public.</title>
        <authorList>
            <person name="Liu C."/>
            <person name="Sun Q."/>
        </authorList>
    </citation>
    <scope>NUCLEOTIDE SEQUENCE</scope>
    <source>
        <strain evidence="1">BX15</strain>
    </source>
</reference>
<dbReference type="EMBL" id="JACOQI010000013">
    <property type="protein sequence ID" value="MBC5771169.1"/>
    <property type="molecule type" value="Genomic_DNA"/>
</dbReference>
<dbReference type="RefSeq" id="WP_187015395.1">
    <property type="nucleotide sequence ID" value="NZ_JACOQI010000013.1"/>
</dbReference>
<comment type="caution">
    <text evidence="1">The sequence shown here is derived from an EMBL/GenBank/DDBJ whole genome shotgun (WGS) entry which is preliminary data.</text>
</comment>
<sequence>MGHFDHLNVAFFTKAAIYPGSIGTFRYRFQREGWTDGKGTLTVWVYENTSFELAKDVESQTFPWTEEGVEQVKAWLEEKLAERGSQPYSIPYPAPKAE</sequence>
<name>A0A923S7V4_9FIRM</name>
<proteinExistence type="predicted"/>